<protein>
    <submittedName>
        <fullName evidence="1">Uncharacterized protein</fullName>
    </submittedName>
</protein>
<accession>A0A0L7AHV2</accession>
<reference evidence="1 2" key="1">
    <citation type="submission" date="2018-12" db="EMBL/GenBank/DDBJ databases">
        <title>Food and Water Safety Consortium.</title>
        <authorList>
            <person name="Tyson S."/>
            <person name="Peterson C.-L."/>
            <person name="Olson A."/>
            <person name="Tyler S."/>
            <person name="Cabral J."/>
            <person name="Lynch T."/>
            <person name="Knox N."/>
            <person name="Van Domselaar G."/>
            <person name="Graham M."/>
        </authorList>
    </citation>
    <scope>NUCLEOTIDE SEQUENCE [LARGE SCALE GENOMIC DNA]</scope>
    <source>
        <strain evidence="1 2">FWSEC0118</strain>
    </source>
</reference>
<dbReference type="AlphaFoldDB" id="A0A0L7AHV2"/>
<dbReference type="RefSeq" id="WP_001087953.1">
    <property type="nucleotide sequence ID" value="NZ_AP027764.1"/>
</dbReference>
<gene>
    <name evidence="1" type="ORF">C9Z68_21640</name>
</gene>
<organism evidence="1 2">
    <name type="scientific">Escherichia coli</name>
    <dbReference type="NCBI Taxonomy" id="562"/>
    <lineage>
        <taxon>Bacteria</taxon>
        <taxon>Pseudomonadati</taxon>
        <taxon>Pseudomonadota</taxon>
        <taxon>Gammaproteobacteria</taxon>
        <taxon>Enterobacterales</taxon>
        <taxon>Enterobacteriaceae</taxon>
        <taxon>Escherichia</taxon>
    </lineage>
</organism>
<dbReference type="Proteomes" id="UP000309937">
    <property type="component" value="Unassembled WGS sequence"/>
</dbReference>
<dbReference type="EMBL" id="RRGJ01000044">
    <property type="protein sequence ID" value="TJQ09480.1"/>
    <property type="molecule type" value="Genomic_DNA"/>
</dbReference>
<name>A0A0L7AHV2_ECOLX</name>
<evidence type="ECO:0000313" key="2">
    <source>
        <dbReference type="Proteomes" id="UP000309937"/>
    </source>
</evidence>
<evidence type="ECO:0000313" key="1">
    <source>
        <dbReference type="EMBL" id="TJQ09480.1"/>
    </source>
</evidence>
<comment type="caution">
    <text evidence="1">The sequence shown here is derived from an EMBL/GenBank/DDBJ whole genome shotgun (WGS) entry which is preliminary data.</text>
</comment>
<proteinExistence type="predicted"/>
<sequence>MNSPPCPFDPQTAHYLGTVQIHYSPTTFNAAVKHYTCYIKKRFKGFKWGIGTAGLLAILPMIPQWLKPSHDFKLNAISTLILLLMLPLLLSMFLLISRRINDFKSKTKQVTFTKPVRYAFYFEGIVFYESHQQGILRWEDLYSIDYEEDYLWLFLHLPKSFPREATKAFCDIFIPASAIKAQPELDTFFRETRHSLDYLFVPFNSDRK</sequence>